<protein>
    <submittedName>
        <fullName evidence="2">Uncharacterized protein</fullName>
    </submittedName>
</protein>
<organism evidence="2 3">
    <name type="scientific">Stereocaulon virgatum</name>
    <dbReference type="NCBI Taxonomy" id="373712"/>
    <lineage>
        <taxon>Eukaryota</taxon>
        <taxon>Fungi</taxon>
        <taxon>Dikarya</taxon>
        <taxon>Ascomycota</taxon>
        <taxon>Pezizomycotina</taxon>
        <taxon>Lecanoromycetes</taxon>
        <taxon>OSLEUM clade</taxon>
        <taxon>Lecanoromycetidae</taxon>
        <taxon>Lecanorales</taxon>
        <taxon>Lecanorineae</taxon>
        <taxon>Stereocaulaceae</taxon>
        <taxon>Stereocaulon</taxon>
    </lineage>
</organism>
<accession>A0ABR4AD05</accession>
<evidence type="ECO:0000256" key="1">
    <source>
        <dbReference type="SAM" id="SignalP"/>
    </source>
</evidence>
<comment type="caution">
    <text evidence="2">The sequence shown here is derived from an EMBL/GenBank/DDBJ whole genome shotgun (WGS) entry which is preliminary data.</text>
</comment>
<sequence>MTTLSLAAIALLLLLTRHGSAYPHPPSNANVQSKTGISNVHLHLRSKPPTSPPLTHFNSTALPQGFQIACSTTGNHKITVDSCRPTLNHFRVFPDYRRIQSFLEGKYPKKEPPPLILHHKNANCGVKIASLYPLVEDRFSWEQIRATATDIVADCEDKGGWGGWSPVGTGLGFYVRVLGFVEPGSESDTSTVREGVGWGGLREGMYEVGDRTSLRA</sequence>
<name>A0ABR4AD05_9LECA</name>
<feature type="signal peptide" evidence="1">
    <location>
        <begin position="1"/>
        <end position="21"/>
    </location>
</feature>
<feature type="chain" id="PRO_5046224476" evidence="1">
    <location>
        <begin position="22"/>
        <end position="216"/>
    </location>
</feature>
<dbReference type="Proteomes" id="UP001590950">
    <property type="component" value="Unassembled WGS sequence"/>
</dbReference>
<keyword evidence="1" id="KW-0732">Signal</keyword>
<dbReference type="EMBL" id="JBEFKJ010000013">
    <property type="protein sequence ID" value="KAL2042751.1"/>
    <property type="molecule type" value="Genomic_DNA"/>
</dbReference>
<evidence type="ECO:0000313" key="3">
    <source>
        <dbReference type="Proteomes" id="UP001590950"/>
    </source>
</evidence>
<keyword evidence="3" id="KW-1185">Reference proteome</keyword>
<evidence type="ECO:0000313" key="2">
    <source>
        <dbReference type="EMBL" id="KAL2042751.1"/>
    </source>
</evidence>
<proteinExistence type="predicted"/>
<reference evidence="2 3" key="1">
    <citation type="submission" date="2024-09" db="EMBL/GenBank/DDBJ databases">
        <title>Rethinking Asexuality: The Enigmatic Case of Functional Sexual Genes in Lepraria (Stereocaulaceae).</title>
        <authorList>
            <person name="Doellman M."/>
            <person name="Sun Y."/>
            <person name="Barcenas-Pena A."/>
            <person name="Lumbsch H.T."/>
            <person name="Grewe F."/>
        </authorList>
    </citation>
    <scope>NUCLEOTIDE SEQUENCE [LARGE SCALE GENOMIC DNA]</scope>
    <source>
        <strain evidence="2 3">Mercado 3170</strain>
    </source>
</reference>
<gene>
    <name evidence="2" type="ORF">N7G274_004510</name>
</gene>